<dbReference type="SUPFAM" id="SSF52980">
    <property type="entry name" value="Restriction endonuclease-like"/>
    <property type="match status" value="1"/>
</dbReference>
<evidence type="ECO:0000313" key="1">
    <source>
        <dbReference type="EMBL" id="CAG7580589.1"/>
    </source>
</evidence>
<organism evidence="1">
    <name type="scientific">uncultured marine phage</name>
    <dbReference type="NCBI Taxonomy" id="707152"/>
    <lineage>
        <taxon>Viruses</taxon>
        <taxon>environmental samples</taxon>
    </lineage>
</organism>
<reference evidence="1" key="1">
    <citation type="submission" date="2021-06" db="EMBL/GenBank/DDBJ databases">
        <authorList>
            <person name="Gannon L."/>
            <person name="Redgwell R T."/>
            <person name="Michniewski S."/>
            <person name="Harrison D C."/>
            <person name="Millard A."/>
        </authorList>
    </citation>
    <scope>NUCLEOTIDE SEQUENCE</scope>
</reference>
<dbReference type="EMBL" id="OU342829">
    <property type="protein sequence ID" value="CAG7580589.1"/>
    <property type="molecule type" value="Genomic_DNA"/>
</dbReference>
<sequence>MKISEEQLAKMVIDHYEKLGYETYKEVTAKGSKGGGTHRADIIAVKGDEYIVIETKVGFGLKVIEQAFAWKSKSHKAFIAVPKAKRNNTKRFGYSICRDLGVGVIEIDPKKKDLFFYCDSSVNVNPDLPKLYEGQKDATAGVSSSYITPFKVTKGKLIEYVKQNGECSLSDLVENVDHHYRNDNSAKQSISKLIRIGVIELKLFKVKNKIFVKL</sequence>
<dbReference type="InterPro" id="IPR011335">
    <property type="entry name" value="Restrct_endonuc-II-like"/>
</dbReference>
<name>A0A8D9C901_9VIRU</name>
<proteinExistence type="predicted"/>
<protein>
    <submittedName>
        <fullName evidence="1">Gp1.5</fullName>
    </submittedName>
</protein>
<gene>
    <name evidence="1" type="primary">1.5</name>
    <name evidence="1" type="ORF">SLAVMIC_00489</name>
</gene>
<accession>A0A8D9C901</accession>